<evidence type="ECO:0000313" key="1">
    <source>
        <dbReference type="EMBL" id="VFJ67421.1"/>
    </source>
</evidence>
<organism evidence="1">
    <name type="scientific">Candidatus Kentrum sp. DK</name>
    <dbReference type="NCBI Taxonomy" id="2126562"/>
    <lineage>
        <taxon>Bacteria</taxon>
        <taxon>Pseudomonadati</taxon>
        <taxon>Pseudomonadota</taxon>
        <taxon>Gammaproteobacteria</taxon>
        <taxon>Candidatus Kentrum</taxon>
    </lineage>
</organism>
<gene>
    <name evidence="1" type="ORF">BECKDK2373C_GA0170839_11655</name>
</gene>
<dbReference type="EMBL" id="CAADEY010000165">
    <property type="protein sequence ID" value="VFJ67421.1"/>
    <property type="molecule type" value="Genomic_DNA"/>
</dbReference>
<protein>
    <submittedName>
        <fullName evidence="1">Uncharacterized protein</fullName>
    </submittedName>
</protein>
<sequence>MAALVSDLSVDELRTLIQEVVQQTLTRLLHDPDDGLELREDFRSELQTSLNTVHAGGELLSAKSVAAESKTPGKYAAHE</sequence>
<name>A0A450TJ60_9GAMM</name>
<accession>A0A450TJ60</accession>
<dbReference type="AlphaFoldDB" id="A0A450TJ60"/>
<reference evidence="1" key="1">
    <citation type="submission" date="2019-02" db="EMBL/GenBank/DDBJ databases">
        <authorList>
            <person name="Gruber-Vodicka R. H."/>
            <person name="Seah K. B. B."/>
        </authorList>
    </citation>
    <scope>NUCLEOTIDE SEQUENCE</scope>
    <source>
        <strain evidence="1">BECK_DK161</strain>
    </source>
</reference>
<proteinExistence type="predicted"/>